<name>A0A9X2UNR9_9BACT</name>
<evidence type="ECO:0000313" key="2">
    <source>
        <dbReference type="Proteomes" id="UP001155040"/>
    </source>
</evidence>
<accession>A0A9X2UNR9</accession>
<dbReference type="Proteomes" id="UP001155040">
    <property type="component" value="Unassembled WGS sequence"/>
</dbReference>
<organism evidence="1 2">
    <name type="scientific">Salinibacter ruber</name>
    <dbReference type="NCBI Taxonomy" id="146919"/>
    <lineage>
        <taxon>Bacteria</taxon>
        <taxon>Pseudomonadati</taxon>
        <taxon>Rhodothermota</taxon>
        <taxon>Rhodothermia</taxon>
        <taxon>Rhodothermales</taxon>
        <taxon>Salinibacteraceae</taxon>
        <taxon>Salinibacter</taxon>
    </lineage>
</organism>
<dbReference type="EMBL" id="JANUBF010000024">
    <property type="protein sequence ID" value="MCS4037715.1"/>
    <property type="molecule type" value="Genomic_DNA"/>
</dbReference>
<reference evidence="1" key="1">
    <citation type="submission" date="2022-08" db="EMBL/GenBank/DDBJ databases">
        <title>Genomic Encyclopedia of Type Strains, Phase V (KMG-V): Genome sequencing to study the core and pangenomes of soil and plant-associated prokaryotes.</title>
        <authorList>
            <person name="Whitman W."/>
        </authorList>
    </citation>
    <scope>NUCLEOTIDE SEQUENCE</scope>
    <source>
        <strain evidence="1">SP3012</strain>
    </source>
</reference>
<comment type="caution">
    <text evidence="1">The sequence shown here is derived from an EMBL/GenBank/DDBJ whole genome shotgun (WGS) entry which is preliminary data.</text>
</comment>
<gene>
    <name evidence="1" type="ORF">GGQ01_002802</name>
</gene>
<dbReference type="AlphaFoldDB" id="A0A9X2UNR9"/>
<sequence length="55" mass="6224">MSLESLSSEEVLLREAVSFRSSFGRFSLRRLFSREDHPVFAALLFAAPLSCSPLY</sequence>
<protein>
    <submittedName>
        <fullName evidence="1">Uncharacterized protein</fullName>
    </submittedName>
</protein>
<dbReference type="RefSeq" id="WP_259069699.1">
    <property type="nucleotide sequence ID" value="NZ_JANTZY010000022.1"/>
</dbReference>
<proteinExistence type="predicted"/>
<evidence type="ECO:0000313" key="1">
    <source>
        <dbReference type="EMBL" id="MCS4037715.1"/>
    </source>
</evidence>